<dbReference type="Pfam" id="PF07077">
    <property type="entry name" value="DUF1345"/>
    <property type="match status" value="1"/>
</dbReference>
<protein>
    <submittedName>
        <fullName evidence="1">Predicted membrane protein</fullName>
    </submittedName>
</protein>
<accession>A0A0U0ZH09</accession>
<evidence type="ECO:0000313" key="1">
    <source>
        <dbReference type="EMBL" id="CPV37078.1"/>
    </source>
</evidence>
<sequence>MTGANRFWIALAVGIIAGALTGSVLARWQVALLAVVIVTAVINVVWSLIVLWPMDPDHTRTRAGSEDMDDELGDLAMLLVLVASLSAIGILLVSANDEDKGTYAGLCIGAILTVWAMLHTIYAARYARIYYQGVPGGIDFNSDVPPRYVDFYYFSFNLGMTYQVSDTAVTTSHLRDVVLKHCLFSYIYGTVIIACTINLVINLVG</sequence>
<dbReference type="AlphaFoldDB" id="A0A0U0ZH09"/>
<evidence type="ECO:0000313" key="2">
    <source>
        <dbReference type="Proteomes" id="UP000045782"/>
    </source>
</evidence>
<dbReference type="RefSeq" id="WP_005099644.1">
    <property type="nucleotide sequence ID" value="NZ_CSWP01000001.1"/>
</dbReference>
<dbReference type="InterPro" id="IPR009781">
    <property type="entry name" value="DUF1345"/>
</dbReference>
<reference evidence="1 2" key="1">
    <citation type="submission" date="2015-03" db="EMBL/GenBank/DDBJ databases">
        <authorList>
            <person name="Murphy D."/>
        </authorList>
    </citation>
    <scope>NUCLEOTIDE SEQUENCE [LARGE SCALE GENOMIC DNA]</scope>
    <source>
        <strain evidence="1 2">PAP088</strain>
    </source>
</reference>
<dbReference type="Proteomes" id="UP000045782">
    <property type="component" value="Unassembled WGS sequence"/>
</dbReference>
<dbReference type="EMBL" id="CSWP01000001">
    <property type="protein sequence ID" value="CPV37078.1"/>
    <property type="molecule type" value="Genomic_DNA"/>
</dbReference>
<proteinExistence type="predicted"/>
<organism evidence="1 2">
    <name type="scientific">Mycobacteroides abscessus</name>
    <dbReference type="NCBI Taxonomy" id="36809"/>
    <lineage>
        <taxon>Bacteria</taxon>
        <taxon>Bacillati</taxon>
        <taxon>Actinomycetota</taxon>
        <taxon>Actinomycetes</taxon>
        <taxon>Mycobacteriales</taxon>
        <taxon>Mycobacteriaceae</taxon>
        <taxon>Mycobacteroides</taxon>
    </lineage>
</organism>
<name>A0A0U0ZH09_9MYCO</name>
<gene>
    <name evidence="1" type="ORF">ERS075579_00866</name>
</gene>